<dbReference type="PANTHER" id="PTHR30069:SF29">
    <property type="entry name" value="HEMOGLOBIN AND HEMOGLOBIN-HAPTOGLOBIN-BINDING PROTEIN 1-RELATED"/>
    <property type="match status" value="1"/>
</dbReference>
<evidence type="ECO:0000256" key="4">
    <source>
        <dbReference type="ARBA" id="ARBA00022452"/>
    </source>
</evidence>
<evidence type="ECO:0000256" key="12">
    <source>
        <dbReference type="RuleBase" id="RU003357"/>
    </source>
</evidence>
<evidence type="ECO:0000256" key="6">
    <source>
        <dbReference type="ARBA" id="ARBA00022729"/>
    </source>
</evidence>
<comment type="caution">
    <text evidence="15">The sequence shown here is derived from an EMBL/GenBank/DDBJ whole genome shotgun (WGS) entry which is preliminary data.</text>
</comment>
<reference evidence="15" key="1">
    <citation type="submission" date="2020-10" db="EMBL/GenBank/DDBJ databases">
        <title>Bacterium isolated from coastal waters sediment.</title>
        <authorList>
            <person name="Chen R.-J."/>
            <person name="Lu D.-C."/>
            <person name="Zhu K.-L."/>
            <person name="Du Z.-J."/>
        </authorList>
    </citation>
    <scope>NUCLEOTIDE SEQUENCE</scope>
    <source>
        <strain evidence="15">N1Y112</strain>
    </source>
</reference>
<keyword evidence="3 11" id="KW-0813">Transport</keyword>
<dbReference type="GO" id="GO:0015344">
    <property type="term" value="F:siderophore uptake transmembrane transporter activity"/>
    <property type="evidence" value="ECO:0007669"/>
    <property type="project" value="TreeGrafter"/>
</dbReference>
<evidence type="ECO:0000256" key="5">
    <source>
        <dbReference type="ARBA" id="ARBA00022692"/>
    </source>
</evidence>
<dbReference type="RefSeq" id="WP_193952886.1">
    <property type="nucleotide sequence ID" value="NZ_JADEYS010000007.1"/>
</dbReference>
<dbReference type="Pfam" id="PF07715">
    <property type="entry name" value="Plug"/>
    <property type="match status" value="1"/>
</dbReference>
<dbReference type="Proteomes" id="UP000640333">
    <property type="component" value="Unassembled WGS sequence"/>
</dbReference>
<dbReference type="InterPro" id="IPR039426">
    <property type="entry name" value="TonB-dep_rcpt-like"/>
</dbReference>
<dbReference type="PROSITE" id="PS52016">
    <property type="entry name" value="TONB_DEPENDENT_REC_3"/>
    <property type="match status" value="1"/>
</dbReference>
<evidence type="ECO:0000313" key="16">
    <source>
        <dbReference type="Proteomes" id="UP000640333"/>
    </source>
</evidence>
<comment type="similarity">
    <text evidence="2">Belongs to the TonB-dependent receptor family. Hemoglobin/haptoglobin binding protein subfamily.</text>
</comment>
<evidence type="ECO:0000256" key="7">
    <source>
        <dbReference type="ARBA" id="ARBA00023077"/>
    </source>
</evidence>
<dbReference type="Gene3D" id="2.40.170.20">
    <property type="entry name" value="TonB-dependent receptor, beta-barrel domain"/>
    <property type="match status" value="1"/>
</dbReference>
<dbReference type="GO" id="GO:0044718">
    <property type="term" value="P:siderophore transmembrane transport"/>
    <property type="evidence" value="ECO:0007669"/>
    <property type="project" value="TreeGrafter"/>
</dbReference>
<feature type="domain" description="TonB-dependent receptor-like beta-barrel" evidence="13">
    <location>
        <begin position="274"/>
        <end position="662"/>
    </location>
</feature>
<keyword evidence="10 11" id="KW-0998">Cell outer membrane</keyword>
<dbReference type="EMBL" id="JADEYS010000007">
    <property type="protein sequence ID" value="MBE9397334.1"/>
    <property type="molecule type" value="Genomic_DNA"/>
</dbReference>
<evidence type="ECO:0000256" key="11">
    <source>
        <dbReference type="PROSITE-ProRule" id="PRU01360"/>
    </source>
</evidence>
<keyword evidence="4 11" id="KW-1134">Transmembrane beta strand</keyword>
<evidence type="ECO:0000259" key="13">
    <source>
        <dbReference type="Pfam" id="PF00593"/>
    </source>
</evidence>
<evidence type="ECO:0000313" key="15">
    <source>
        <dbReference type="EMBL" id="MBE9397334.1"/>
    </source>
</evidence>
<proteinExistence type="inferred from homology"/>
<dbReference type="InterPro" id="IPR012910">
    <property type="entry name" value="Plug_dom"/>
</dbReference>
<keyword evidence="7 12" id="KW-0798">TonB box</keyword>
<evidence type="ECO:0000256" key="10">
    <source>
        <dbReference type="ARBA" id="ARBA00023237"/>
    </source>
</evidence>
<evidence type="ECO:0000259" key="14">
    <source>
        <dbReference type="Pfam" id="PF07715"/>
    </source>
</evidence>
<name>A0A8J7JZ67_9GAMM</name>
<dbReference type="PANTHER" id="PTHR30069">
    <property type="entry name" value="TONB-DEPENDENT OUTER MEMBRANE RECEPTOR"/>
    <property type="match status" value="1"/>
</dbReference>
<protein>
    <submittedName>
        <fullName evidence="15">TonB-dependent receptor</fullName>
    </submittedName>
</protein>
<keyword evidence="9 15" id="KW-0675">Receptor</keyword>
<evidence type="ECO:0000256" key="8">
    <source>
        <dbReference type="ARBA" id="ARBA00023136"/>
    </source>
</evidence>
<evidence type="ECO:0000256" key="9">
    <source>
        <dbReference type="ARBA" id="ARBA00023170"/>
    </source>
</evidence>
<evidence type="ECO:0000256" key="1">
    <source>
        <dbReference type="ARBA" id="ARBA00004571"/>
    </source>
</evidence>
<keyword evidence="16" id="KW-1185">Reference proteome</keyword>
<dbReference type="Pfam" id="PF00593">
    <property type="entry name" value="TonB_dep_Rec_b-barrel"/>
    <property type="match status" value="1"/>
</dbReference>
<keyword evidence="5 11" id="KW-0812">Transmembrane</keyword>
<dbReference type="InterPro" id="IPR000531">
    <property type="entry name" value="Beta-barrel_TonB"/>
</dbReference>
<dbReference type="Gene3D" id="2.170.130.10">
    <property type="entry name" value="TonB-dependent receptor, plug domain"/>
    <property type="match status" value="1"/>
</dbReference>
<dbReference type="SUPFAM" id="SSF56935">
    <property type="entry name" value="Porins"/>
    <property type="match status" value="1"/>
</dbReference>
<comment type="subcellular location">
    <subcellularLocation>
        <location evidence="1 11">Cell outer membrane</location>
        <topology evidence="1 11">Multi-pass membrane protein</topology>
    </subcellularLocation>
</comment>
<keyword evidence="6" id="KW-0732">Signal</keyword>
<sequence>MVAEVKAGNRDVMQNTIYGFIVSLLFISALSFSEDGIADEEVDYSLESAYFSTIASGHLEAVRKAPGVVSVITAADIASMGATHLDEVLETVPGLHVLRSDLSRLEPVYSIRGLQSGFNPQVLVLFNGIELKNTLSEGLPSAFHLPLNSIERIEIIKGAGSALYGANAYSGVINIIPKRVRDYMPAITQIRVGSFNSKELTFQYRKENVQGAGMFFSMEQQVSGGDSRRIIDRDLQASIDQQMGTKSSLASGGLNTDYSVTNILLNIENDEWSWNNWFWQNKDAGTGQGVARALDNQGYVDSSSYISHLQYKSIIDFESSIESNIGYHYLDAESLFKLFPNGSLIPIGKDGNPFTPLSHPVLFEDGVIGAPEYNAHKVIADVTYQYIGFEDQIWRSQVGFQYTSFETSERKNYGPGVLDGTVSPIHGDLTDVTDLPYVFLEDQERRNVFFAVQNQWYFHPEWTLTVGGRWDRYSEFGSIFNPRLGLVWEPRHDFTGKLLYGEAFRAPSFSELYMKNNPSGIGSSSLLPERIKTYEIVADYQVAPSLRLINSVYFYKAEDLIENKLVGSVYQFQNAAQQEGYGLEIEAQWALSSQLKLKGQYSYQHSENTDTGEVIADVPNHTGYLSIDYKMLNGWALHLNNHWIGSSVRERTDTRDKLSGYAWSTLKVSKAFEQRNLETAVIVKNLFDENARTPSSPIIPGDYPLEGRSIWAEITYSF</sequence>
<feature type="domain" description="TonB-dependent receptor plug" evidence="14">
    <location>
        <begin position="62"/>
        <end position="172"/>
    </location>
</feature>
<evidence type="ECO:0000256" key="3">
    <source>
        <dbReference type="ARBA" id="ARBA00022448"/>
    </source>
</evidence>
<gene>
    <name evidence="15" type="ORF">IOQ59_08680</name>
</gene>
<dbReference type="InterPro" id="IPR036942">
    <property type="entry name" value="Beta-barrel_TonB_sf"/>
</dbReference>
<evidence type="ECO:0000256" key="2">
    <source>
        <dbReference type="ARBA" id="ARBA00008143"/>
    </source>
</evidence>
<dbReference type="CDD" id="cd01347">
    <property type="entry name" value="ligand_gated_channel"/>
    <property type="match status" value="1"/>
</dbReference>
<dbReference type="InterPro" id="IPR037066">
    <property type="entry name" value="Plug_dom_sf"/>
</dbReference>
<organism evidence="15 16">
    <name type="scientific">Pontibacterium sinense</name>
    <dbReference type="NCBI Taxonomy" id="2781979"/>
    <lineage>
        <taxon>Bacteria</taxon>
        <taxon>Pseudomonadati</taxon>
        <taxon>Pseudomonadota</taxon>
        <taxon>Gammaproteobacteria</taxon>
        <taxon>Oceanospirillales</taxon>
        <taxon>Oceanospirillaceae</taxon>
        <taxon>Pontibacterium</taxon>
    </lineage>
</organism>
<accession>A0A8J7JZ67</accession>
<dbReference type="GO" id="GO:0009279">
    <property type="term" value="C:cell outer membrane"/>
    <property type="evidence" value="ECO:0007669"/>
    <property type="project" value="UniProtKB-SubCell"/>
</dbReference>
<dbReference type="AlphaFoldDB" id="A0A8J7JZ67"/>
<keyword evidence="8 11" id="KW-0472">Membrane</keyword>